<comment type="caution">
    <text evidence="1">The sequence shown here is derived from an EMBL/GenBank/DDBJ whole genome shotgun (WGS) entry which is preliminary data.</text>
</comment>
<dbReference type="EMBL" id="CAICTM010000013">
    <property type="protein sequence ID" value="CAB9497083.1"/>
    <property type="molecule type" value="Genomic_DNA"/>
</dbReference>
<dbReference type="Proteomes" id="UP001153069">
    <property type="component" value="Unassembled WGS sequence"/>
</dbReference>
<organism evidence="1 2">
    <name type="scientific">Seminavis robusta</name>
    <dbReference type="NCBI Taxonomy" id="568900"/>
    <lineage>
        <taxon>Eukaryota</taxon>
        <taxon>Sar</taxon>
        <taxon>Stramenopiles</taxon>
        <taxon>Ochrophyta</taxon>
        <taxon>Bacillariophyta</taxon>
        <taxon>Bacillariophyceae</taxon>
        <taxon>Bacillariophycidae</taxon>
        <taxon>Naviculales</taxon>
        <taxon>Naviculaceae</taxon>
        <taxon>Seminavis</taxon>
    </lineage>
</organism>
<protein>
    <submittedName>
        <fullName evidence="1">Uncharacterized protein</fullName>
    </submittedName>
</protein>
<reference evidence="1" key="1">
    <citation type="submission" date="2020-06" db="EMBL/GenBank/DDBJ databases">
        <authorList>
            <consortium name="Plant Systems Biology data submission"/>
        </authorList>
    </citation>
    <scope>NUCLEOTIDE SEQUENCE</scope>
    <source>
        <strain evidence="1">D6</strain>
    </source>
</reference>
<dbReference type="AlphaFoldDB" id="A0A9N8H4V7"/>
<name>A0A9N8H4V7_9STRA</name>
<accession>A0A9N8H4V7</accession>
<evidence type="ECO:0000313" key="2">
    <source>
        <dbReference type="Proteomes" id="UP001153069"/>
    </source>
</evidence>
<proteinExistence type="predicted"/>
<evidence type="ECO:0000313" key="1">
    <source>
        <dbReference type="EMBL" id="CAB9497083.1"/>
    </source>
</evidence>
<gene>
    <name evidence="1" type="ORF">SEMRO_13_G010380.1</name>
</gene>
<sequence>MEAKKETKKRAARESIESTDSAFEGAFENVTGQGLTKVVGMFARADAPAAEGKKKEGEDFGFLFEHVDEFDLALDD</sequence>
<keyword evidence="2" id="KW-1185">Reference proteome</keyword>